<sequence length="340" mass="37179" precursor="true">MADARKNRRTNQNVIRSGLITLLFSLSIAQAQQSVHVVEDGCAPTDLFAQATEQPLRRFKKQAIQSVSVSGGWLGATGDNDLSSSFFETSIGLGVPLGLIASKFGGSDQQAFSHQTAQPSNGAPNILGITPSFRVDFIDAASGIDVPDELFETGVNFFYRKPINDRWSFMTIARPSVRSDFTTSDEAFRIFGLGLLNWDYKPDVLSLSFGAVYLDRADLPLLPAVGLTWTPKPTTKLDLRFPQSKLAFRLAKDGGNSETWSYVSAGIGGNTWAVTRSSGLTDELSLRDLRLTLGIDHLTDGGGGWFAELGYAFNRRIEYESTDTEIDLSDGVLLRGGWRY</sequence>
<gene>
    <name evidence="3" type="ORF">Fuma_02547</name>
</gene>
<evidence type="ECO:0000313" key="3">
    <source>
        <dbReference type="EMBL" id="APZ92935.1"/>
    </source>
</evidence>
<organism evidence="3 4">
    <name type="scientific">Fuerstiella marisgermanici</name>
    <dbReference type="NCBI Taxonomy" id="1891926"/>
    <lineage>
        <taxon>Bacteria</taxon>
        <taxon>Pseudomonadati</taxon>
        <taxon>Planctomycetota</taxon>
        <taxon>Planctomycetia</taxon>
        <taxon>Planctomycetales</taxon>
        <taxon>Planctomycetaceae</taxon>
        <taxon>Fuerstiella</taxon>
    </lineage>
</organism>
<dbReference type="KEGG" id="fmr:Fuma_02547"/>
<feature type="signal peptide" evidence="1">
    <location>
        <begin position="1"/>
        <end position="31"/>
    </location>
</feature>
<evidence type="ECO:0000256" key="1">
    <source>
        <dbReference type="SAM" id="SignalP"/>
    </source>
</evidence>
<keyword evidence="1" id="KW-0732">Signal</keyword>
<dbReference type="InterPro" id="IPR046235">
    <property type="entry name" value="DUF6268"/>
</dbReference>
<reference evidence="3 4" key="1">
    <citation type="journal article" date="2016" name="Front. Microbiol.">
        <title>Fuerstia marisgermanicae gen. nov., sp. nov., an Unusual Member of the Phylum Planctomycetes from the German Wadden Sea.</title>
        <authorList>
            <person name="Kohn T."/>
            <person name="Heuer A."/>
            <person name="Jogler M."/>
            <person name="Vollmers J."/>
            <person name="Boedeker C."/>
            <person name="Bunk B."/>
            <person name="Rast P."/>
            <person name="Borchert D."/>
            <person name="Glockner I."/>
            <person name="Freese H.M."/>
            <person name="Klenk H.P."/>
            <person name="Overmann J."/>
            <person name="Kaster A.K."/>
            <person name="Rohde M."/>
            <person name="Wiegand S."/>
            <person name="Jogler C."/>
        </authorList>
    </citation>
    <scope>NUCLEOTIDE SEQUENCE [LARGE SCALE GENOMIC DNA]</scope>
    <source>
        <strain evidence="3 4">NH11</strain>
    </source>
</reference>
<dbReference type="AlphaFoldDB" id="A0A1P8WFU5"/>
<dbReference type="STRING" id="1891926.Fuma_02547"/>
<feature type="domain" description="DUF6268" evidence="2">
    <location>
        <begin position="146"/>
        <end position="244"/>
    </location>
</feature>
<proteinExistence type="predicted"/>
<accession>A0A1P8WFU5</accession>
<feature type="chain" id="PRO_5012230519" description="DUF6268 domain-containing protein" evidence="1">
    <location>
        <begin position="32"/>
        <end position="340"/>
    </location>
</feature>
<evidence type="ECO:0000259" key="2">
    <source>
        <dbReference type="Pfam" id="PF19783"/>
    </source>
</evidence>
<keyword evidence="4" id="KW-1185">Reference proteome</keyword>
<name>A0A1P8WFU5_9PLAN</name>
<dbReference type="EMBL" id="CP017641">
    <property type="protein sequence ID" value="APZ92935.1"/>
    <property type="molecule type" value="Genomic_DNA"/>
</dbReference>
<dbReference type="Pfam" id="PF19783">
    <property type="entry name" value="DUF6268"/>
    <property type="match status" value="1"/>
</dbReference>
<dbReference type="Proteomes" id="UP000187735">
    <property type="component" value="Chromosome"/>
</dbReference>
<protein>
    <recommendedName>
        <fullName evidence="2">DUF6268 domain-containing protein</fullName>
    </recommendedName>
</protein>
<evidence type="ECO:0000313" key="4">
    <source>
        <dbReference type="Proteomes" id="UP000187735"/>
    </source>
</evidence>